<dbReference type="InterPro" id="IPR007110">
    <property type="entry name" value="Ig-like_dom"/>
</dbReference>
<dbReference type="InterPro" id="IPR013783">
    <property type="entry name" value="Ig-like_fold"/>
</dbReference>
<dbReference type="InterPro" id="IPR036179">
    <property type="entry name" value="Ig-like_dom_sf"/>
</dbReference>
<dbReference type="InterPro" id="IPR013151">
    <property type="entry name" value="Immunoglobulin_dom"/>
</dbReference>
<feature type="region of interest" description="Disordered" evidence="2">
    <location>
        <begin position="1248"/>
        <end position="1278"/>
    </location>
</feature>
<dbReference type="Pfam" id="PF13927">
    <property type="entry name" value="Ig_3"/>
    <property type="match status" value="3"/>
</dbReference>
<keyword evidence="3" id="KW-0812">Transmembrane</keyword>
<dbReference type="PANTHER" id="PTHR45080:SF34">
    <property type="entry name" value="MYOSIN LIGHT CHAIN KINASE, SMOOTH MUSCLE-LIKE"/>
    <property type="match status" value="1"/>
</dbReference>
<evidence type="ECO:0000256" key="3">
    <source>
        <dbReference type="SAM" id="Phobius"/>
    </source>
</evidence>
<keyword evidence="3" id="KW-0472">Membrane</keyword>
<name>A0A068WBV4_ECHGR</name>
<dbReference type="Pfam" id="PF00047">
    <property type="entry name" value="ig"/>
    <property type="match status" value="1"/>
</dbReference>
<evidence type="ECO:0000313" key="9">
    <source>
        <dbReference type="WBParaSite" id="EgrG_000748500"/>
    </source>
</evidence>
<evidence type="ECO:0000256" key="1">
    <source>
        <dbReference type="ARBA" id="ARBA00022737"/>
    </source>
</evidence>
<feature type="compositionally biased region" description="Pro residues" evidence="2">
    <location>
        <begin position="1248"/>
        <end position="1259"/>
    </location>
</feature>
<organism evidence="7">
    <name type="scientific">Echinococcus granulosus</name>
    <name type="common">Hydatid tapeworm</name>
    <dbReference type="NCBI Taxonomy" id="6210"/>
    <lineage>
        <taxon>Eukaryota</taxon>
        <taxon>Metazoa</taxon>
        <taxon>Spiralia</taxon>
        <taxon>Lophotrochozoa</taxon>
        <taxon>Platyhelminthes</taxon>
        <taxon>Cestoda</taxon>
        <taxon>Eucestoda</taxon>
        <taxon>Cyclophyllidea</taxon>
        <taxon>Taeniidae</taxon>
        <taxon>Echinococcus</taxon>
        <taxon>Echinococcus granulosus group</taxon>
    </lineage>
</organism>
<keyword evidence="4" id="KW-0732">Signal</keyword>
<dbReference type="InterPro" id="IPR003961">
    <property type="entry name" value="FN3_dom"/>
</dbReference>
<protein>
    <submittedName>
        <fullName evidence="7 9">Roundabout 2</fullName>
    </submittedName>
</protein>
<feature type="domain" description="Fibronectin type-III" evidence="6">
    <location>
        <begin position="544"/>
        <end position="640"/>
    </location>
</feature>
<dbReference type="PANTHER" id="PTHR45080">
    <property type="entry name" value="CONTACTIN 5"/>
    <property type="match status" value="1"/>
</dbReference>
<dbReference type="InterPro" id="IPR003598">
    <property type="entry name" value="Ig_sub2"/>
</dbReference>
<dbReference type="GO" id="GO:0043025">
    <property type="term" value="C:neuronal cell body"/>
    <property type="evidence" value="ECO:0007669"/>
    <property type="project" value="TreeGrafter"/>
</dbReference>
<dbReference type="Pfam" id="PF00041">
    <property type="entry name" value="fn3"/>
    <property type="match status" value="1"/>
</dbReference>
<dbReference type="GO" id="GO:0007156">
    <property type="term" value="P:homophilic cell adhesion via plasma membrane adhesion molecules"/>
    <property type="evidence" value="ECO:0007669"/>
    <property type="project" value="TreeGrafter"/>
</dbReference>
<feature type="domain" description="Ig-like" evidence="5">
    <location>
        <begin position="305"/>
        <end position="394"/>
    </location>
</feature>
<dbReference type="SMART" id="SM00409">
    <property type="entry name" value="IG"/>
    <property type="match status" value="5"/>
</dbReference>
<dbReference type="CDD" id="cd00063">
    <property type="entry name" value="FN3"/>
    <property type="match status" value="2"/>
</dbReference>
<feature type="region of interest" description="Disordered" evidence="2">
    <location>
        <begin position="1193"/>
        <end position="1224"/>
    </location>
</feature>
<evidence type="ECO:0000256" key="4">
    <source>
        <dbReference type="SAM" id="SignalP"/>
    </source>
</evidence>
<reference evidence="9" key="3">
    <citation type="submission" date="2020-10" db="UniProtKB">
        <authorList>
            <consortium name="WormBaseParasite"/>
        </authorList>
    </citation>
    <scope>IDENTIFICATION</scope>
</reference>
<dbReference type="SUPFAM" id="SSF49265">
    <property type="entry name" value="Fibronectin type III"/>
    <property type="match status" value="2"/>
</dbReference>
<feature type="chain" id="PRO_5035983390" evidence="4">
    <location>
        <begin position="23"/>
        <end position="1278"/>
    </location>
</feature>
<reference evidence="7 8" key="1">
    <citation type="journal article" date="2013" name="Nature">
        <title>The genomes of four tapeworm species reveal adaptations to parasitism.</title>
        <authorList>
            <person name="Tsai I.J."/>
            <person name="Zarowiecki M."/>
            <person name="Holroyd N."/>
            <person name="Garciarrubio A."/>
            <person name="Sanchez-Flores A."/>
            <person name="Brooks K.L."/>
            <person name="Tracey A."/>
            <person name="Bobes R.J."/>
            <person name="Fragoso G."/>
            <person name="Sciutto E."/>
            <person name="Aslett M."/>
            <person name="Beasley H."/>
            <person name="Bennett H.M."/>
            <person name="Cai J."/>
            <person name="Camicia F."/>
            <person name="Clark R."/>
            <person name="Cucher M."/>
            <person name="De Silva N."/>
            <person name="Day T.A."/>
            <person name="Deplazes P."/>
            <person name="Estrada K."/>
            <person name="Fernandez C."/>
            <person name="Holland P.W."/>
            <person name="Hou J."/>
            <person name="Hu S."/>
            <person name="Huckvale T."/>
            <person name="Hung S.S."/>
            <person name="Kamenetzky L."/>
            <person name="Keane J.A."/>
            <person name="Kiss F."/>
            <person name="Koziol U."/>
            <person name="Lambert O."/>
            <person name="Liu K."/>
            <person name="Luo X."/>
            <person name="Luo Y."/>
            <person name="Macchiaroli N."/>
            <person name="Nichol S."/>
            <person name="Paps J."/>
            <person name="Parkinson J."/>
            <person name="Pouchkina-Stantcheva N."/>
            <person name="Riddiford N."/>
            <person name="Rosenzvit M."/>
            <person name="Salinas G."/>
            <person name="Wasmuth J.D."/>
            <person name="Zamanian M."/>
            <person name="Zheng Y."/>
            <person name="Cai X."/>
            <person name="Soberon X."/>
            <person name="Olson P.D."/>
            <person name="Laclette J.P."/>
            <person name="Brehm K."/>
            <person name="Berriman M."/>
            <person name="Garciarrubio A."/>
            <person name="Bobes R.J."/>
            <person name="Fragoso G."/>
            <person name="Sanchez-Flores A."/>
            <person name="Estrada K."/>
            <person name="Cevallos M.A."/>
            <person name="Morett E."/>
            <person name="Gonzalez V."/>
            <person name="Portillo T."/>
            <person name="Ochoa-Leyva A."/>
            <person name="Jose M.V."/>
            <person name="Sciutto E."/>
            <person name="Landa A."/>
            <person name="Jimenez L."/>
            <person name="Valdes V."/>
            <person name="Carrero J.C."/>
            <person name="Larralde C."/>
            <person name="Morales-Montor J."/>
            <person name="Limon-Lason J."/>
            <person name="Soberon X."/>
            <person name="Laclette J.P."/>
        </authorList>
    </citation>
    <scope>NUCLEOTIDE SEQUENCE [LARGE SCALE GENOMIC DNA]</scope>
</reference>
<dbReference type="InterPro" id="IPR050958">
    <property type="entry name" value="Cell_Adh-Cytoskel_Orgn"/>
</dbReference>
<feature type="domain" description="Fibronectin type-III" evidence="6">
    <location>
        <begin position="809"/>
        <end position="903"/>
    </location>
</feature>
<feature type="domain" description="Ig-like" evidence="5">
    <location>
        <begin position="407"/>
        <end position="522"/>
    </location>
</feature>
<feature type="signal peptide" evidence="4">
    <location>
        <begin position="1"/>
        <end position="22"/>
    </location>
</feature>
<dbReference type="WBParaSite" id="EgrG_000748500">
    <property type="protein sequence ID" value="EgrG_000748500"/>
    <property type="gene ID" value="EgrG_000748500"/>
</dbReference>
<evidence type="ECO:0000259" key="6">
    <source>
        <dbReference type="PROSITE" id="PS50853"/>
    </source>
</evidence>
<feature type="domain" description="Ig-like" evidence="5">
    <location>
        <begin position="206"/>
        <end position="298"/>
    </location>
</feature>
<dbReference type="PROSITE" id="PS50853">
    <property type="entry name" value="FN3"/>
    <property type="match status" value="2"/>
</dbReference>
<feature type="compositionally biased region" description="Polar residues" evidence="2">
    <location>
        <begin position="1193"/>
        <end position="1202"/>
    </location>
</feature>
<dbReference type="GO" id="GO:0008046">
    <property type="term" value="F:axon guidance receptor activity"/>
    <property type="evidence" value="ECO:0007669"/>
    <property type="project" value="TreeGrafter"/>
</dbReference>
<dbReference type="EMBL" id="LK028576">
    <property type="protein sequence ID" value="CDS15082.1"/>
    <property type="molecule type" value="Genomic_DNA"/>
</dbReference>
<dbReference type="SMART" id="SM00408">
    <property type="entry name" value="IGc2"/>
    <property type="match status" value="5"/>
</dbReference>
<dbReference type="InterPro" id="IPR003599">
    <property type="entry name" value="Ig_sub"/>
</dbReference>
<dbReference type="Pfam" id="PF07679">
    <property type="entry name" value="I-set"/>
    <property type="match status" value="1"/>
</dbReference>
<evidence type="ECO:0000313" key="8">
    <source>
        <dbReference type="Proteomes" id="UP000492820"/>
    </source>
</evidence>
<proteinExistence type="predicted"/>
<feature type="domain" description="Ig-like" evidence="5">
    <location>
        <begin position="30"/>
        <end position="117"/>
    </location>
</feature>
<feature type="region of interest" description="Disordered" evidence="2">
    <location>
        <begin position="1007"/>
        <end position="1040"/>
    </location>
</feature>
<keyword evidence="3" id="KW-1133">Transmembrane helix</keyword>
<reference evidence="7" key="2">
    <citation type="submission" date="2014-06" db="EMBL/GenBank/DDBJ databases">
        <authorList>
            <person name="Aslett M."/>
        </authorList>
    </citation>
    <scope>NUCLEOTIDE SEQUENCE</scope>
</reference>
<evidence type="ECO:0000256" key="2">
    <source>
        <dbReference type="SAM" id="MobiDB-lite"/>
    </source>
</evidence>
<dbReference type="GO" id="GO:0005886">
    <property type="term" value="C:plasma membrane"/>
    <property type="evidence" value="ECO:0007669"/>
    <property type="project" value="TreeGrafter"/>
</dbReference>
<dbReference type="InterPro" id="IPR013098">
    <property type="entry name" value="Ig_I-set"/>
</dbReference>
<dbReference type="Proteomes" id="UP000492820">
    <property type="component" value="Unassembled WGS sequence"/>
</dbReference>
<dbReference type="GO" id="GO:0030424">
    <property type="term" value="C:axon"/>
    <property type="evidence" value="ECO:0007669"/>
    <property type="project" value="TreeGrafter"/>
</dbReference>
<dbReference type="InterPro" id="IPR036116">
    <property type="entry name" value="FN3_sf"/>
</dbReference>
<dbReference type="OrthoDB" id="428111at2759"/>
<dbReference type="SMART" id="SM00060">
    <property type="entry name" value="FN3"/>
    <property type="match status" value="2"/>
</dbReference>
<dbReference type="Gene3D" id="2.60.40.10">
    <property type="entry name" value="Immunoglobulins"/>
    <property type="match status" value="7"/>
</dbReference>
<dbReference type="SUPFAM" id="SSF48726">
    <property type="entry name" value="Immunoglobulin"/>
    <property type="match status" value="5"/>
</dbReference>
<gene>
    <name evidence="9" type="primary">EGR_03793</name>
    <name evidence="7" type="ORF">EgrG_000748500</name>
</gene>
<accession>A0A068WBV4</accession>
<feature type="domain" description="Ig-like" evidence="5">
    <location>
        <begin position="128"/>
        <end position="205"/>
    </location>
</feature>
<evidence type="ECO:0000259" key="5">
    <source>
        <dbReference type="PROSITE" id="PS50835"/>
    </source>
</evidence>
<feature type="transmembrane region" description="Helical" evidence="3">
    <location>
        <begin position="925"/>
        <end position="949"/>
    </location>
</feature>
<keyword evidence="1" id="KW-0677">Repeat</keyword>
<dbReference type="PROSITE" id="PS50835">
    <property type="entry name" value="IG_LIKE"/>
    <property type="match status" value="5"/>
</dbReference>
<sequence>MLSIIEIPSTIFLLSTCLLVYAGPGGSSPPQILLPPEDTFPLEGNLEFSCKGTGFPEPQISWHDANTQKRLDESASNIHVNQYLGRLTIADPEVKRTYSVYCNISNTAGWVASSVVHGGLAYLEHDFPRFPIDKTVEEGDLVLLECQPPMGNPTPTTEWLFNNAELPPGLGLISPEGDLHIREVKSKHAGTYACRARNIAGKRLSPSAVLRVKRKTLRFLQKPKDTQSTIGATVTFRCRVTDSKPVVWRRGNGEQSLDRSRVQISPTSITIQNVQPSDAGRYICIAADGVSAAEAQLTVLGASKPTFSRFPTDQNATEGETVVFHCRAANNHKFPTYWDLPNQVTVFPSDPVDNIFVNELGDLQIRGVRLTDSGVYQCTVDSELGLITKKARLQVFPRTTKDTTPLPPIINLPPANQTRITGETVLLDCEVGITREPETGFDLTRSDFETSQSNVFWVRGTRSTGGLQERIEFFHRDRDPRFSLLPGGGLQISAVMMEDTGNYTCFLQSSHGPYMQSNWTASLVVLPPDSHLSLVTEPAEPLSPPENLRVLNQTAKSVTLIWNPPNIHDTNGVSYWIEMFHTAEADLGWQVLQESWLRNAIRLEPLQPNSAYYFLIRPRWIEGRIGWASAPLGPIQTQYRHDPSAAGGSGLFKLEGLQVQVLSSTSARVIWSMENPHEVASALTGFSVRYKEVPLTRCISANVYDATFCSLRSGETLTQRIQIYQEQLNTASLRDTQGVSLVPHEEPEMFADFPFDRNHGLASPWTSTLAHLKPFHCYSVLVQPISIYPIQEKNETTLFLIHEDVPSTPPQIIGVKKQSNHSVEISWTVPPADSWNGLLTGFVVYVFNAAENDKRELKFSYGDTRGVVSGLKAGEIYHLQMTAVNCRGSSSKSIPINFSVSEGGIISDTPPSASTVNGLIQFQPWVIGIVVGVLVIWLLAMFFAVIFCLRQRTQPKQRYPPSVGGGFNEDATRKCSAVVVSKEGYNLVPLIKPHSISGGVSDMECPQGSDSALKAPTASTQQNTNTTIASTNSSSTGGSCNPNINQAQHTYEEGILCQASDFSPSPFFSHITTQHMEYPFVEYRPAEISNNSVFSASVIENSPTTNGLPPVAPVAQLGCTNGTGSGLDHISSSVTPYATASLINAEISQKASIISPGSRTPSDMSSNAGGSHVPMVTMHSPQRYSVRPQQYISRSSSGTTTGAEEDYLSHHHQQQQQQQVARRKTVPMNVAPPPQIPPTFTEYELCIPPPPPPPPPPIPQHQLSAQVPANGGIHAPVF</sequence>
<evidence type="ECO:0000313" key="7">
    <source>
        <dbReference type="EMBL" id="CDS15082.1"/>
    </source>
</evidence>
<feature type="compositionally biased region" description="Low complexity" evidence="2">
    <location>
        <begin position="1017"/>
        <end position="1039"/>
    </location>
</feature>
<dbReference type="AlphaFoldDB" id="A0A068WBV4"/>
<dbReference type="GO" id="GO:0050808">
    <property type="term" value="P:synapse organization"/>
    <property type="evidence" value="ECO:0007669"/>
    <property type="project" value="TreeGrafter"/>
</dbReference>